<dbReference type="RefSeq" id="WP_037296345.1">
    <property type="nucleotide sequence ID" value="NZ_ATAX01000003.1"/>
</dbReference>
<name>W7UN54_RUMFL</name>
<keyword evidence="6" id="KW-1185">Reference proteome</keyword>
<dbReference type="PRINTS" id="PR00032">
    <property type="entry name" value="HTHARAC"/>
</dbReference>
<proteinExistence type="predicted"/>
<evidence type="ECO:0000259" key="4">
    <source>
        <dbReference type="PROSITE" id="PS01124"/>
    </source>
</evidence>
<dbReference type="Gene3D" id="1.10.10.60">
    <property type="entry name" value="Homeodomain-like"/>
    <property type="match status" value="2"/>
</dbReference>
<evidence type="ECO:0000313" key="5">
    <source>
        <dbReference type="EMBL" id="EWM55218.1"/>
    </source>
</evidence>
<keyword evidence="3" id="KW-0804">Transcription</keyword>
<dbReference type="SUPFAM" id="SSF55136">
    <property type="entry name" value="Probable bacterial effector-binding domain"/>
    <property type="match status" value="1"/>
</dbReference>
<evidence type="ECO:0000313" key="6">
    <source>
        <dbReference type="Proteomes" id="UP000019365"/>
    </source>
</evidence>
<gene>
    <name evidence="5" type="ORF">RF007C_04490</name>
</gene>
<feature type="domain" description="HTH araC/xylS-type" evidence="4">
    <location>
        <begin position="8"/>
        <end position="106"/>
    </location>
</feature>
<evidence type="ECO:0000256" key="3">
    <source>
        <dbReference type="ARBA" id="ARBA00023163"/>
    </source>
</evidence>
<dbReference type="InterPro" id="IPR011256">
    <property type="entry name" value="Reg_factor_effector_dom_sf"/>
</dbReference>
<dbReference type="SUPFAM" id="SSF46689">
    <property type="entry name" value="Homeodomain-like"/>
    <property type="match status" value="2"/>
</dbReference>
<dbReference type="InterPro" id="IPR050959">
    <property type="entry name" value="MarA-like"/>
</dbReference>
<dbReference type="InterPro" id="IPR020449">
    <property type="entry name" value="Tscrpt_reg_AraC-type_HTH"/>
</dbReference>
<dbReference type="GO" id="GO:0043565">
    <property type="term" value="F:sequence-specific DNA binding"/>
    <property type="evidence" value="ECO:0007669"/>
    <property type="project" value="InterPro"/>
</dbReference>
<dbReference type="PATRIC" id="fig|1341157.4.peg.31"/>
<protein>
    <recommendedName>
        <fullName evidence="4">HTH araC/xylS-type domain-containing protein</fullName>
    </recommendedName>
</protein>
<dbReference type="Pfam" id="PF12833">
    <property type="entry name" value="HTH_18"/>
    <property type="match status" value="1"/>
</dbReference>
<evidence type="ECO:0000256" key="1">
    <source>
        <dbReference type="ARBA" id="ARBA00023015"/>
    </source>
</evidence>
<dbReference type="Gene3D" id="3.20.80.10">
    <property type="entry name" value="Regulatory factor, effector binding domain"/>
    <property type="match status" value="1"/>
</dbReference>
<sequence>MNWTEGIQSAIDYIEDNITEELDYSEIAARSACSAFYFQRIFGALCGMTLGEYIRSRRLTLAGSDIVSTDEKVIDIALKYGYSSPDSFTRAFASFHGVTPSEARQKPAELRSFSRLRVQIILKGGNSMNYRIVEKEEFTVLEKVERHTVAGGQNLNTIPEFWGRAHREGVIDTLQGYASDRSCMLGTCYGNGHTDCEKFEYGIAVQCAPDTVAPEGYRVNRIPARKWVVAECTGAMPDAIQQLWHEICSEFFPTTHYKPTYEMDIEVYSDGDMTAPDYKSQIWIPIE</sequence>
<keyword evidence="1" id="KW-0805">Transcription regulation</keyword>
<dbReference type="PROSITE" id="PS01124">
    <property type="entry name" value="HTH_ARAC_FAMILY_2"/>
    <property type="match status" value="1"/>
</dbReference>
<evidence type="ECO:0000256" key="2">
    <source>
        <dbReference type="ARBA" id="ARBA00023125"/>
    </source>
</evidence>
<dbReference type="eggNOG" id="COG3708">
    <property type="taxonomic scope" value="Bacteria"/>
</dbReference>
<dbReference type="InterPro" id="IPR010499">
    <property type="entry name" value="AraC_E-bd"/>
</dbReference>
<dbReference type="PANTHER" id="PTHR47504">
    <property type="entry name" value="RIGHT ORIGIN-BINDING PROTEIN"/>
    <property type="match status" value="1"/>
</dbReference>
<dbReference type="Pfam" id="PF14526">
    <property type="entry name" value="Cass2"/>
    <property type="match status" value="1"/>
</dbReference>
<dbReference type="SMART" id="SM00871">
    <property type="entry name" value="AraC_E_bind"/>
    <property type="match status" value="1"/>
</dbReference>
<organism evidence="5 6">
    <name type="scientific">Ruminococcus flavefaciens 007c</name>
    <dbReference type="NCBI Taxonomy" id="1341157"/>
    <lineage>
        <taxon>Bacteria</taxon>
        <taxon>Bacillati</taxon>
        <taxon>Bacillota</taxon>
        <taxon>Clostridia</taxon>
        <taxon>Eubacteriales</taxon>
        <taxon>Oscillospiraceae</taxon>
        <taxon>Ruminococcus</taxon>
    </lineage>
</organism>
<reference evidence="5 6" key="1">
    <citation type="journal article" date="2014" name="PLoS ONE">
        <title>Rumen cellulosomics: divergent fiber-degrading strategies revealed by comparative genome-wide analysis of six ruminococcal strains.</title>
        <authorList>
            <person name="Dassa B."/>
            <person name="Borovok I."/>
            <person name="Ruimy-Israeli V."/>
            <person name="Lamed R."/>
            <person name="Flint H.J."/>
            <person name="Duncan S.H."/>
            <person name="Henrissat B."/>
            <person name="Coutinho P."/>
            <person name="Morrison M."/>
            <person name="Mosoni P."/>
            <person name="Yeoman C.J."/>
            <person name="White B.A."/>
            <person name="Bayer E.A."/>
        </authorList>
    </citation>
    <scope>NUCLEOTIDE SEQUENCE [LARGE SCALE GENOMIC DNA]</scope>
    <source>
        <strain evidence="5 6">007c</strain>
    </source>
</reference>
<dbReference type="Proteomes" id="UP000019365">
    <property type="component" value="Unassembled WGS sequence"/>
</dbReference>
<keyword evidence="2" id="KW-0238">DNA-binding</keyword>
<dbReference type="OrthoDB" id="9801123at2"/>
<dbReference type="InterPro" id="IPR018060">
    <property type="entry name" value="HTH_AraC"/>
</dbReference>
<dbReference type="InterPro" id="IPR009057">
    <property type="entry name" value="Homeodomain-like_sf"/>
</dbReference>
<dbReference type="InterPro" id="IPR029441">
    <property type="entry name" value="Cass2"/>
</dbReference>
<dbReference type="SMART" id="SM00342">
    <property type="entry name" value="HTH_ARAC"/>
    <property type="match status" value="1"/>
</dbReference>
<dbReference type="AlphaFoldDB" id="W7UN54"/>
<dbReference type="PANTHER" id="PTHR47504:SF5">
    <property type="entry name" value="RIGHT ORIGIN-BINDING PROTEIN"/>
    <property type="match status" value="1"/>
</dbReference>
<dbReference type="eggNOG" id="COG2207">
    <property type="taxonomic scope" value="Bacteria"/>
</dbReference>
<comment type="caution">
    <text evidence="5">The sequence shown here is derived from an EMBL/GenBank/DDBJ whole genome shotgun (WGS) entry which is preliminary data.</text>
</comment>
<dbReference type="EMBL" id="ATAX01000003">
    <property type="protein sequence ID" value="EWM55218.1"/>
    <property type="molecule type" value="Genomic_DNA"/>
</dbReference>
<accession>W7UN54</accession>
<dbReference type="GO" id="GO:0003700">
    <property type="term" value="F:DNA-binding transcription factor activity"/>
    <property type="evidence" value="ECO:0007669"/>
    <property type="project" value="InterPro"/>
</dbReference>